<dbReference type="InterPro" id="IPR050072">
    <property type="entry name" value="Peptidase_M20A"/>
</dbReference>
<evidence type="ECO:0000256" key="7">
    <source>
        <dbReference type="ARBA" id="ARBA00022997"/>
    </source>
</evidence>
<dbReference type="Gene3D" id="3.40.630.10">
    <property type="entry name" value="Zn peptidases"/>
    <property type="match status" value="1"/>
</dbReference>
<accession>A0AAV5B623</accession>
<gene>
    <name evidence="9" type="ORF">ATOP_13830</name>
</gene>
<dbReference type="AlphaFoldDB" id="A0AAV5B623"/>
<comment type="cofactor">
    <cofactor evidence="1">
        <name>Zn(2+)</name>
        <dbReference type="ChEBI" id="CHEBI:29105"/>
    </cofactor>
</comment>
<dbReference type="InterPro" id="IPR036264">
    <property type="entry name" value="Bact_exopeptidase_dim_dom"/>
</dbReference>
<evidence type="ECO:0000256" key="4">
    <source>
        <dbReference type="ARBA" id="ARBA00022723"/>
    </source>
</evidence>
<keyword evidence="8" id="KW-0482">Metalloprotease</keyword>
<keyword evidence="4" id="KW-0479">Metal-binding</keyword>
<keyword evidence="3" id="KW-0645">Protease</keyword>
<keyword evidence="7" id="KW-0224">Dipeptidase</keyword>
<protein>
    <submittedName>
        <fullName evidence="9">Dipeptidase PepV</fullName>
    </submittedName>
</protein>
<evidence type="ECO:0000313" key="10">
    <source>
        <dbReference type="Proteomes" id="UP001055025"/>
    </source>
</evidence>
<dbReference type="PANTHER" id="PTHR43808">
    <property type="entry name" value="ACETYLORNITHINE DEACETYLASE"/>
    <property type="match status" value="1"/>
</dbReference>
<dbReference type="InterPro" id="IPR002933">
    <property type="entry name" value="Peptidase_M20"/>
</dbReference>
<dbReference type="Gene3D" id="3.30.70.360">
    <property type="match status" value="2"/>
</dbReference>
<dbReference type="Proteomes" id="UP001055025">
    <property type="component" value="Unassembled WGS sequence"/>
</dbReference>
<dbReference type="NCBIfam" id="TIGR01887">
    <property type="entry name" value="dipeptidaselike"/>
    <property type="match status" value="1"/>
</dbReference>
<name>A0AAV5B623_9ACTN</name>
<comment type="caution">
    <text evidence="9">The sequence shown here is derived from an EMBL/GenBank/DDBJ whole genome shotgun (WGS) entry which is preliminary data.</text>
</comment>
<dbReference type="GO" id="GO:0008777">
    <property type="term" value="F:acetylornithine deacetylase activity"/>
    <property type="evidence" value="ECO:0007669"/>
    <property type="project" value="TreeGrafter"/>
</dbReference>
<keyword evidence="6" id="KW-0862">Zinc</keyword>
<dbReference type="GO" id="GO:0008237">
    <property type="term" value="F:metallopeptidase activity"/>
    <property type="evidence" value="ECO:0007669"/>
    <property type="project" value="UniProtKB-KW"/>
</dbReference>
<keyword evidence="10" id="KW-1185">Reference proteome</keyword>
<dbReference type="SUPFAM" id="SSF53187">
    <property type="entry name" value="Zn-dependent exopeptidases"/>
    <property type="match status" value="1"/>
</dbReference>
<evidence type="ECO:0000256" key="3">
    <source>
        <dbReference type="ARBA" id="ARBA00022670"/>
    </source>
</evidence>
<dbReference type="PANTHER" id="PTHR43808:SF31">
    <property type="entry name" value="N-ACETYL-L-CITRULLINE DEACETYLASE"/>
    <property type="match status" value="1"/>
</dbReference>
<dbReference type="Pfam" id="PF01546">
    <property type="entry name" value="Peptidase_M20"/>
    <property type="match status" value="1"/>
</dbReference>
<dbReference type="GO" id="GO:0006526">
    <property type="term" value="P:L-arginine biosynthetic process"/>
    <property type="evidence" value="ECO:0007669"/>
    <property type="project" value="TreeGrafter"/>
</dbReference>
<keyword evidence="5" id="KW-0378">Hydrolase</keyword>
<sequence>MEEPKVSREEIDAYVERVWPEVLEDIATLVAIDSVEDLSAAAPGAPWGPGPKAGLDAALNIAERLGLDAHDVEGYIGYADLPGRSERQVATIAHVDIVPVGTGWDTDPFTLTVKDGYLMGRGTLDDKGPLALTLWAAHFFKERGQELPYTLRCIVGANEETGLGDVDYYNEHFEQPAFLFTPDAEFPVCCGEKGGFSATFTSGPVAGGTIVDFKGGTAGNAIPDLAEVTVRADAASLPAAEGIDIEDAGDGLARLTAHGKGGHASLPEGTVNAIGMLVDYLWDNGLHSEEERPFLELERLIFATTDGSSLGIDATDDIFDPLTCIGGTIEVEDGRFRQTVDARFPKSTTAEHLEEVLSKLGEEHGCTLTVDLALVPFYVDPSSPEIQTLIQTYNDHTGKDKRPFTIGGGTYARDFKNAASFGPEETDLVNPDWVGGMHGPNEGVSEQLLRDSLSIYIDAIARLMELDL</sequence>
<dbReference type="GO" id="GO:0006508">
    <property type="term" value="P:proteolysis"/>
    <property type="evidence" value="ECO:0007669"/>
    <property type="project" value="UniProtKB-KW"/>
</dbReference>
<proteinExistence type="inferred from homology"/>
<evidence type="ECO:0000256" key="5">
    <source>
        <dbReference type="ARBA" id="ARBA00022801"/>
    </source>
</evidence>
<dbReference type="SUPFAM" id="SSF55031">
    <property type="entry name" value="Bacterial exopeptidase dimerisation domain"/>
    <property type="match status" value="1"/>
</dbReference>
<dbReference type="RefSeq" id="WP_251173115.1">
    <property type="nucleotide sequence ID" value="NZ_BQKC01000001.1"/>
</dbReference>
<evidence type="ECO:0000256" key="8">
    <source>
        <dbReference type="ARBA" id="ARBA00023049"/>
    </source>
</evidence>
<evidence type="ECO:0000256" key="2">
    <source>
        <dbReference type="ARBA" id="ARBA00006247"/>
    </source>
</evidence>
<evidence type="ECO:0000256" key="6">
    <source>
        <dbReference type="ARBA" id="ARBA00022833"/>
    </source>
</evidence>
<organism evidence="9 10">
    <name type="scientific">Granulimonas faecalis</name>
    <dbReference type="NCBI Taxonomy" id="2894155"/>
    <lineage>
        <taxon>Bacteria</taxon>
        <taxon>Bacillati</taxon>
        <taxon>Actinomycetota</taxon>
        <taxon>Coriobacteriia</taxon>
        <taxon>Coriobacteriales</taxon>
        <taxon>Kribbibacteriaceae</taxon>
        <taxon>Granulimonas</taxon>
    </lineage>
</organism>
<dbReference type="InterPro" id="IPR010964">
    <property type="entry name" value="M20A_pepV-rel"/>
</dbReference>
<evidence type="ECO:0000256" key="1">
    <source>
        <dbReference type="ARBA" id="ARBA00001947"/>
    </source>
</evidence>
<reference evidence="9" key="1">
    <citation type="journal article" date="2022" name="Int. J. Syst. Evol. Microbiol.">
        <title>Granulimonas faecalis gen. nov., sp. nov., and Leptogranulimonas caecicola gen. nov., sp. nov., novel lactate-producing Atopobiaceae bacteria isolated from mouse intestines, and an emended description of the family Atopobiaceae.</title>
        <authorList>
            <person name="Morinaga K."/>
            <person name="Kusada H."/>
            <person name="Sakamoto S."/>
            <person name="Murakami T."/>
            <person name="Toyoda A."/>
            <person name="Mori H."/>
            <person name="Meng X.Y."/>
            <person name="Takashino M."/>
            <person name="Murotomi K."/>
            <person name="Tamaki H."/>
        </authorList>
    </citation>
    <scope>NUCLEOTIDE SEQUENCE</scope>
    <source>
        <strain evidence="9">OPF53</strain>
    </source>
</reference>
<dbReference type="GO" id="GO:0016805">
    <property type="term" value="F:dipeptidase activity"/>
    <property type="evidence" value="ECO:0007669"/>
    <property type="project" value="UniProtKB-KW"/>
</dbReference>
<comment type="similarity">
    <text evidence="2">Belongs to the peptidase M20A family.</text>
</comment>
<dbReference type="EMBL" id="BQKC01000001">
    <property type="protein sequence ID" value="GJM55728.1"/>
    <property type="molecule type" value="Genomic_DNA"/>
</dbReference>
<dbReference type="GO" id="GO:0008270">
    <property type="term" value="F:zinc ion binding"/>
    <property type="evidence" value="ECO:0007669"/>
    <property type="project" value="InterPro"/>
</dbReference>
<evidence type="ECO:0000313" key="9">
    <source>
        <dbReference type="EMBL" id="GJM55728.1"/>
    </source>
</evidence>